<dbReference type="Pfam" id="PF25944">
    <property type="entry name" value="Beta-barrel_RND"/>
    <property type="match status" value="1"/>
</dbReference>
<evidence type="ECO:0000256" key="4">
    <source>
        <dbReference type="SAM" id="MobiDB-lite"/>
    </source>
</evidence>
<dbReference type="Gene3D" id="1.10.287.470">
    <property type="entry name" value="Helix hairpin bin"/>
    <property type="match status" value="1"/>
</dbReference>
<dbReference type="InterPro" id="IPR006143">
    <property type="entry name" value="RND_pump_MFP"/>
</dbReference>
<feature type="domain" description="Multidrug resistance protein MdtA-like C-terminal permuted SH3" evidence="7">
    <location>
        <begin position="302"/>
        <end position="364"/>
    </location>
</feature>
<dbReference type="PROSITE" id="PS51257">
    <property type="entry name" value="PROKAR_LIPOPROTEIN"/>
    <property type="match status" value="1"/>
</dbReference>
<reference evidence="8 9" key="1">
    <citation type="submission" date="2020-08" db="EMBL/GenBank/DDBJ databases">
        <title>Genomic Encyclopedia of Type Strains, Phase IV (KMG-IV): sequencing the most valuable type-strain genomes for metagenomic binning, comparative biology and taxonomic classification.</title>
        <authorList>
            <person name="Goeker M."/>
        </authorList>
    </citation>
    <scope>NUCLEOTIDE SEQUENCE [LARGE SCALE GENOMIC DNA]</scope>
    <source>
        <strain evidence="8 9">DSM 103725</strain>
    </source>
</reference>
<dbReference type="SUPFAM" id="SSF111369">
    <property type="entry name" value="HlyD-like secretion proteins"/>
    <property type="match status" value="1"/>
</dbReference>
<evidence type="ECO:0000259" key="7">
    <source>
        <dbReference type="Pfam" id="PF25967"/>
    </source>
</evidence>
<dbReference type="Pfam" id="PF25967">
    <property type="entry name" value="RND-MFP_C"/>
    <property type="match status" value="1"/>
</dbReference>
<feature type="domain" description="Multidrug resistance protein MdtA-like beta-barrel" evidence="6">
    <location>
        <begin position="205"/>
        <end position="298"/>
    </location>
</feature>
<dbReference type="GO" id="GO:0022857">
    <property type="term" value="F:transmembrane transporter activity"/>
    <property type="evidence" value="ECO:0007669"/>
    <property type="project" value="InterPro"/>
</dbReference>
<protein>
    <submittedName>
        <fullName evidence="8">RND family efflux transporter MFP subunit</fullName>
    </submittedName>
</protein>
<dbReference type="EMBL" id="JACHGY010000001">
    <property type="protein sequence ID" value="MBB6429485.1"/>
    <property type="molecule type" value="Genomic_DNA"/>
</dbReference>
<dbReference type="Proteomes" id="UP000541810">
    <property type="component" value="Unassembled WGS sequence"/>
</dbReference>
<dbReference type="NCBIfam" id="TIGR01730">
    <property type="entry name" value="RND_mfp"/>
    <property type="match status" value="1"/>
</dbReference>
<gene>
    <name evidence="8" type="ORF">HNQ40_001291</name>
</gene>
<evidence type="ECO:0000259" key="6">
    <source>
        <dbReference type="Pfam" id="PF25944"/>
    </source>
</evidence>
<evidence type="ECO:0000313" key="9">
    <source>
        <dbReference type="Proteomes" id="UP000541810"/>
    </source>
</evidence>
<feature type="compositionally biased region" description="Basic and acidic residues" evidence="4">
    <location>
        <begin position="373"/>
        <end position="383"/>
    </location>
</feature>
<dbReference type="GO" id="GO:0005886">
    <property type="term" value="C:plasma membrane"/>
    <property type="evidence" value="ECO:0007669"/>
    <property type="project" value="TreeGrafter"/>
</dbReference>
<dbReference type="Gene3D" id="2.40.420.20">
    <property type="match status" value="1"/>
</dbReference>
<evidence type="ECO:0000256" key="2">
    <source>
        <dbReference type="ARBA" id="ARBA00009477"/>
    </source>
</evidence>
<dbReference type="InterPro" id="IPR058625">
    <property type="entry name" value="MdtA-like_BSH"/>
</dbReference>
<dbReference type="Pfam" id="PF25917">
    <property type="entry name" value="BSH_RND"/>
    <property type="match status" value="1"/>
</dbReference>
<evidence type="ECO:0000256" key="1">
    <source>
        <dbReference type="ARBA" id="ARBA00004196"/>
    </source>
</evidence>
<dbReference type="PANTHER" id="PTHR30158:SF10">
    <property type="entry name" value="CATION EFFLUX PUMP"/>
    <property type="match status" value="1"/>
</dbReference>
<proteinExistence type="inferred from homology"/>
<dbReference type="Gene3D" id="2.40.50.100">
    <property type="match status" value="1"/>
</dbReference>
<comment type="subcellular location">
    <subcellularLocation>
        <location evidence="1">Cell envelope</location>
    </subcellularLocation>
</comment>
<name>A0A7X0H594_9BACT</name>
<keyword evidence="9" id="KW-1185">Reference proteome</keyword>
<feature type="coiled-coil region" evidence="3">
    <location>
        <begin position="99"/>
        <end position="164"/>
    </location>
</feature>
<comment type="caution">
    <text evidence="8">The sequence shown here is derived from an EMBL/GenBank/DDBJ whole genome shotgun (WGS) entry which is preliminary data.</text>
</comment>
<evidence type="ECO:0000256" key="3">
    <source>
        <dbReference type="SAM" id="Coils"/>
    </source>
</evidence>
<dbReference type="AlphaFoldDB" id="A0A7X0H594"/>
<evidence type="ECO:0000313" key="8">
    <source>
        <dbReference type="EMBL" id="MBB6429485.1"/>
    </source>
</evidence>
<accession>A0A7X0H594</accession>
<feature type="domain" description="Multidrug resistance protein MdtA-like barrel-sandwich hybrid" evidence="5">
    <location>
        <begin position="59"/>
        <end position="199"/>
    </location>
</feature>
<sequence length="403" mass="43491">MRVGMTFWAMAAAALTVTGCGGPSEQPTPPPPAVEVATPERRDVTSYYHYTGNLESIASVEVRARVSGVLEEKHFEVSSPVDQGAKLFTIETAPYDVAIQAAEAAVQSAEAAVELATIERDQVQEAFDRNAANERELQKYITALKTAEAEKLSAEASLDDARLQRNYADVVAPISGRVSRELVDVGNLVGMGEPTLLTTVVQMDPIHVYVDVSERIVQEYLNRERNGSINADDAPPPPPIEIARSSDDPGSYPFHGMIDYVDNVVDESTGTLRVRGSIPNADGRLFPGLFVRARVPYDTIENAVLVREDALGASLTGKYVLVVDEKNIVQQRPVTLGEKTDDGYIVVTEGLDGSETYVTVGIQKARPGSPVTIREKSQDDGAPRLRPQSSSEKPAAPAEGEAQ</sequence>
<dbReference type="InterPro" id="IPR058626">
    <property type="entry name" value="MdtA-like_b-barrel"/>
</dbReference>
<evidence type="ECO:0000259" key="5">
    <source>
        <dbReference type="Pfam" id="PF25917"/>
    </source>
</evidence>
<comment type="similarity">
    <text evidence="2">Belongs to the membrane fusion protein (MFP) (TC 8.A.1) family.</text>
</comment>
<keyword evidence="3" id="KW-0175">Coiled coil</keyword>
<dbReference type="InterPro" id="IPR058627">
    <property type="entry name" value="MdtA-like_C"/>
</dbReference>
<dbReference type="PANTHER" id="PTHR30158">
    <property type="entry name" value="ACRA/E-RELATED COMPONENT OF DRUG EFFLUX TRANSPORTER"/>
    <property type="match status" value="1"/>
</dbReference>
<dbReference type="GO" id="GO:0046677">
    <property type="term" value="P:response to antibiotic"/>
    <property type="evidence" value="ECO:0007669"/>
    <property type="project" value="TreeGrafter"/>
</dbReference>
<feature type="region of interest" description="Disordered" evidence="4">
    <location>
        <begin position="365"/>
        <end position="403"/>
    </location>
</feature>
<dbReference type="Gene3D" id="2.40.30.170">
    <property type="match status" value="1"/>
</dbReference>
<organism evidence="8 9">
    <name type="scientific">Algisphaera agarilytica</name>
    <dbReference type="NCBI Taxonomy" id="1385975"/>
    <lineage>
        <taxon>Bacteria</taxon>
        <taxon>Pseudomonadati</taxon>
        <taxon>Planctomycetota</taxon>
        <taxon>Phycisphaerae</taxon>
        <taxon>Phycisphaerales</taxon>
        <taxon>Phycisphaeraceae</taxon>
        <taxon>Algisphaera</taxon>
    </lineage>
</organism>